<reference evidence="1" key="1">
    <citation type="submission" date="2022-07" db="EMBL/GenBank/DDBJ databases">
        <authorList>
            <person name="Macas J."/>
            <person name="Novak P."/>
            <person name="Neumann P."/>
        </authorList>
    </citation>
    <scope>NUCLEOTIDE SEQUENCE</scope>
</reference>
<evidence type="ECO:0000313" key="1">
    <source>
        <dbReference type="EMBL" id="CAH9141302.1"/>
    </source>
</evidence>
<keyword evidence="2" id="KW-1185">Reference proteome</keyword>
<dbReference type="AlphaFoldDB" id="A0AAV0G176"/>
<protein>
    <submittedName>
        <fullName evidence="1">Uncharacterized protein</fullName>
    </submittedName>
</protein>
<proteinExistence type="predicted"/>
<dbReference type="Proteomes" id="UP001152523">
    <property type="component" value="Unassembled WGS sequence"/>
</dbReference>
<organism evidence="1 2">
    <name type="scientific">Cuscuta epithymum</name>
    <dbReference type="NCBI Taxonomy" id="186058"/>
    <lineage>
        <taxon>Eukaryota</taxon>
        <taxon>Viridiplantae</taxon>
        <taxon>Streptophyta</taxon>
        <taxon>Embryophyta</taxon>
        <taxon>Tracheophyta</taxon>
        <taxon>Spermatophyta</taxon>
        <taxon>Magnoliopsida</taxon>
        <taxon>eudicotyledons</taxon>
        <taxon>Gunneridae</taxon>
        <taxon>Pentapetalae</taxon>
        <taxon>asterids</taxon>
        <taxon>lamiids</taxon>
        <taxon>Solanales</taxon>
        <taxon>Convolvulaceae</taxon>
        <taxon>Cuscuteae</taxon>
        <taxon>Cuscuta</taxon>
        <taxon>Cuscuta subgen. Cuscuta</taxon>
    </lineage>
</organism>
<dbReference type="EMBL" id="CAMAPF010001029">
    <property type="protein sequence ID" value="CAH9141302.1"/>
    <property type="molecule type" value="Genomic_DNA"/>
</dbReference>
<comment type="caution">
    <text evidence="1">The sequence shown here is derived from an EMBL/GenBank/DDBJ whole genome shotgun (WGS) entry which is preliminary data.</text>
</comment>
<evidence type="ECO:0000313" key="2">
    <source>
        <dbReference type="Proteomes" id="UP001152523"/>
    </source>
</evidence>
<gene>
    <name evidence="1" type="ORF">CEPIT_LOCUS39019</name>
</gene>
<accession>A0AAV0G176</accession>
<sequence>MSTTDLSYKLGFPHCRTPPDVVDFPSTVDRREFWRSMSNSGTPYDPRTSRSLELHPPELRVIHGLLTSTITGCYEIGGIISTIDLMCLYCMLHDVKPHMGALIAGLFHRQSQHRVKSIYAGPYITRVLSNMGYADRFVGMQVVKNIALMMKIVLTQRKKTVMMRMVLSTLRGCRLRLRDNRPVDETQLAVGHAAEESSYMPLPTNTLIPTLGRGCISIKKIYTNGCISIRKIYTSGCISIKLTLLGAYTMI</sequence>
<name>A0AAV0G176_9ASTE</name>